<comment type="similarity">
    <text evidence="2">Belongs to the ESF2/ABP1 family.</text>
</comment>
<dbReference type="CDD" id="cd12263">
    <property type="entry name" value="RRM_ABT1_like"/>
    <property type="match status" value="1"/>
</dbReference>
<evidence type="ECO:0000256" key="7">
    <source>
        <dbReference type="ARBA" id="ARBA00032634"/>
    </source>
</evidence>
<evidence type="ECO:0000256" key="1">
    <source>
        <dbReference type="ARBA" id="ARBA00004604"/>
    </source>
</evidence>
<evidence type="ECO:0000256" key="6">
    <source>
        <dbReference type="ARBA" id="ARBA00023242"/>
    </source>
</evidence>
<dbReference type="PANTHER" id="PTHR12311:SF7">
    <property type="entry name" value="ACTIVATOR OF BASAL TRANSCRIPTION 1"/>
    <property type="match status" value="1"/>
</dbReference>
<proteinExistence type="inferred from homology"/>
<dbReference type="InterPro" id="IPR039119">
    <property type="entry name" value="ABT1/Esf2"/>
</dbReference>
<feature type="compositionally biased region" description="Basic and acidic residues" evidence="8">
    <location>
        <begin position="200"/>
        <end position="218"/>
    </location>
</feature>
<comment type="subcellular location">
    <subcellularLocation>
        <location evidence="1">Nucleus</location>
        <location evidence="1">Nucleolus</location>
    </subcellularLocation>
</comment>
<dbReference type="PANTHER" id="PTHR12311">
    <property type="entry name" value="ACTIVATOR OF BASAL TRANSCRIPTION 1"/>
    <property type="match status" value="1"/>
</dbReference>
<accession>A0A8F2VZD6</accession>
<feature type="region of interest" description="Disordered" evidence="8">
    <location>
        <begin position="388"/>
        <end position="447"/>
    </location>
</feature>
<dbReference type="SUPFAM" id="SSF54928">
    <property type="entry name" value="RNA-binding domain, RBD"/>
    <property type="match status" value="1"/>
</dbReference>
<keyword evidence="5" id="KW-0694">RNA-binding</keyword>
<feature type="domain" description="RRM" evidence="9">
    <location>
        <begin position="252"/>
        <end position="337"/>
    </location>
</feature>
<evidence type="ECO:0000256" key="8">
    <source>
        <dbReference type="SAM" id="MobiDB-lite"/>
    </source>
</evidence>
<dbReference type="GO" id="GO:0003723">
    <property type="term" value="F:RNA binding"/>
    <property type="evidence" value="ECO:0007669"/>
    <property type="project" value="UniProtKB-KW"/>
</dbReference>
<dbReference type="Proteomes" id="UP000825438">
    <property type="component" value="Chromosome I"/>
</dbReference>
<evidence type="ECO:0000256" key="3">
    <source>
        <dbReference type="ARBA" id="ARBA00013906"/>
    </source>
</evidence>
<dbReference type="EMBL" id="CP076749">
    <property type="protein sequence ID" value="QWW22550.1"/>
    <property type="molecule type" value="Genomic_DNA"/>
</dbReference>
<dbReference type="GO" id="GO:0000447">
    <property type="term" value="P:endonucleolytic cleavage in ITS1 to separate SSU-rRNA from 5.8S rRNA and LSU-rRNA from tricistronic rRNA transcript (SSU-rRNA, 5.8S rRNA, LSU-rRNA)"/>
    <property type="evidence" value="ECO:0007669"/>
    <property type="project" value="TreeGrafter"/>
</dbReference>
<dbReference type="InterPro" id="IPR007250">
    <property type="entry name" value="HSP9_HSP12"/>
</dbReference>
<dbReference type="AlphaFoldDB" id="A0A8F2VZD6"/>
<dbReference type="GO" id="GO:0005730">
    <property type="term" value="C:nucleolus"/>
    <property type="evidence" value="ECO:0007669"/>
    <property type="project" value="UniProtKB-SubCell"/>
</dbReference>
<feature type="region of interest" description="Disordered" evidence="8">
    <location>
        <begin position="130"/>
        <end position="242"/>
    </location>
</feature>
<dbReference type="Gene3D" id="6.10.280.100">
    <property type="match status" value="1"/>
</dbReference>
<dbReference type="InterPro" id="IPR034353">
    <property type="entry name" value="ABT1/ESF2_RRM"/>
</dbReference>
<name>A0A8F2VZD6_CANAR</name>
<organism evidence="10">
    <name type="scientific">Candidozyma auris</name>
    <name type="common">Yeast</name>
    <name type="synonym">Candida auris</name>
    <dbReference type="NCBI Taxonomy" id="498019"/>
    <lineage>
        <taxon>Eukaryota</taxon>
        <taxon>Fungi</taxon>
        <taxon>Dikarya</taxon>
        <taxon>Ascomycota</taxon>
        <taxon>Saccharomycotina</taxon>
        <taxon>Pichiomycetes</taxon>
        <taxon>Metschnikowiaceae</taxon>
        <taxon>Candidozyma</taxon>
    </lineage>
</organism>
<dbReference type="InterPro" id="IPR035979">
    <property type="entry name" value="RBD_domain_sf"/>
</dbReference>
<dbReference type="SMART" id="SM00360">
    <property type="entry name" value="RRM"/>
    <property type="match status" value="1"/>
</dbReference>
<feature type="compositionally biased region" description="Acidic residues" evidence="8">
    <location>
        <begin position="160"/>
        <end position="173"/>
    </location>
</feature>
<evidence type="ECO:0000256" key="4">
    <source>
        <dbReference type="ARBA" id="ARBA00021800"/>
    </source>
</evidence>
<evidence type="ECO:0000259" key="9">
    <source>
        <dbReference type="SMART" id="SM00360"/>
    </source>
</evidence>
<evidence type="ECO:0000256" key="5">
    <source>
        <dbReference type="ARBA" id="ARBA00022884"/>
    </source>
</evidence>
<feature type="compositionally biased region" description="Basic and acidic residues" evidence="8">
    <location>
        <begin position="61"/>
        <end position="71"/>
    </location>
</feature>
<protein>
    <recommendedName>
        <fullName evidence="3">Pre-rRNA-processing protein ESF2</fullName>
    </recommendedName>
    <alternativeName>
        <fullName evidence="7">18S rRNA factor 2</fullName>
    </alternativeName>
    <alternativeName>
        <fullName evidence="4">Pre-rRNA-processing protein esf2</fullName>
    </alternativeName>
</protein>
<dbReference type="GO" id="GO:0000472">
    <property type="term" value="P:endonucleolytic cleavage to generate mature 5'-end of SSU-rRNA from (SSU-rRNA, 5.8S rRNA, LSU-rRNA)"/>
    <property type="evidence" value="ECO:0007669"/>
    <property type="project" value="TreeGrafter"/>
</dbReference>
<dbReference type="InterPro" id="IPR000504">
    <property type="entry name" value="RRM_dom"/>
</dbReference>
<dbReference type="GO" id="GO:0034462">
    <property type="term" value="P:small-subunit processome assembly"/>
    <property type="evidence" value="ECO:0007669"/>
    <property type="project" value="TreeGrafter"/>
</dbReference>
<evidence type="ECO:0000256" key="2">
    <source>
        <dbReference type="ARBA" id="ARBA00005819"/>
    </source>
</evidence>
<dbReference type="InterPro" id="IPR012677">
    <property type="entry name" value="Nucleotide-bd_a/b_plait_sf"/>
</dbReference>
<feature type="compositionally biased region" description="Basic and acidic residues" evidence="8">
    <location>
        <begin position="407"/>
        <end position="428"/>
    </location>
</feature>
<feature type="region of interest" description="Disordered" evidence="8">
    <location>
        <begin position="1"/>
        <end position="82"/>
    </location>
</feature>
<reference evidence="10" key="1">
    <citation type="submission" date="2021-06" db="EMBL/GenBank/DDBJ databases">
        <title>Candida auris outbreak in lebanese hospital.</title>
        <authorList>
            <person name="Finianos M."/>
        </authorList>
    </citation>
    <scope>NUCLEOTIDE SEQUENCE</scope>
    <source>
        <strain evidence="10">CA7LBN</strain>
    </source>
</reference>
<dbReference type="Pfam" id="PF04119">
    <property type="entry name" value="HSP9_HSP12"/>
    <property type="match status" value="1"/>
</dbReference>
<feature type="compositionally biased region" description="Acidic residues" evidence="8">
    <location>
        <begin position="189"/>
        <end position="199"/>
    </location>
</feature>
<feature type="compositionally biased region" description="Polar residues" evidence="8">
    <location>
        <begin position="432"/>
        <end position="441"/>
    </location>
</feature>
<feature type="compositionally biased region" description="Basic and acidic residues" evidence="8">
    <location>
        <begin position="1"/>
        <end position="50"/>
    </location>
</feature>
<sequence>MSDAGRKSFTDKASEAVKPDSQKGYLEKGKEVVTDKVDELAGKGTPEDQKGLGQSLADSAHQGKEDAKKEASSQPSLGETAQEYLEAAKEKASEAAEYVSQVGTVYLHTIDSVLDAHLTTTQKIMAKAKTTRDFLPADDSNSDAEYSDAPASKYSKKLDSEDEDDFFSDDEDEKVYQTRGKSTTKTFQSDEEDEDNEDGEKDKESDEIKPESKSKDETTAMVNEQKKRSKKLKKLTPEQLAKEQKKIKKTGVCYLSSIPPYMKPVKLRSILSKFGKLDRIFLKPEDEASYKKRVKYGGNKKRKYTEGWVEFVNKKDAKLCAQTMNGNIIGGKKSSYYHDDIMNIKYLSGFKWFDLTQQIAKENEIRQAKLSMEISQQQKLNKTFVNNVERSKREQRKRKAVGDDGQEEKFRRTFDQRDITSMRHDAKPQFKKASNSENLDSVLSKVF</sequence>
<keyword evidence="6" id="KW-0539">Nucleus</keyword>
<evidence type="ECO:0000313" key="10">
    <source>
        <dbReference type="EMBL" id="QWW22550.1"/>
    </source>
</evidence>
<gene>
    <name evidence="10" type="ORF">CA7LBN_001296</name>
</gene>
<dbReference type="Gene3D" id="3.30.70.330">
    <property type="match status" value="1"/>
</dbReference>
<dbReference type="GO" id="GO:0000480">
    <property type="term" value="P:endonucleolytic cleavage in 5'-ETS of tricistronic rRNA transcript (SSU-rRNA, 5.8S rRNA, LSU-rRNA)"/>
    <property type="evidence" value="ECO:0007669"/>
    <property type="project" value="TreeGrafter"/>
</dbReference>